<accession>A0AA86SZJ2</accession>
<organism evidence="1 2">
    <name type="scientific">Sphenostylis stenocarpa</name>
    <dbReference type="NCBI Taxonomy" id="92480"/>
    <lineage>
        <taxon>Eukaryota</taxon>
        <taxon>Viridiplantae</taxon>
        <taxon>Streptophyta</taxon>
        <taxon>Embryophyta</taxon>
        <taxon>Tracheophyta</taxon>
        <taxon>Spermatophyta</taxon>
        <taxon>Magnoliopsida</taxon>
        <taxon>eudicotyledons</taxon>
        <taxon>Gunneridae</taxon>
        <taxon>Pentapetalae</taxon>
        <taxon>rosids</taxon>
        <taxon>fabids</taxon>
        <taxon>Fabales</taxon>
        <taxon>Fabaceae</taxon>
        <taxon>Papilionoideae</taxon>
        <taxon>50 kb inversion clade</taxon>
        <taxon>NPAAA clade</taxon>
        <taxon>indigoferoid/millettioid clade</taxon>
        <taxon>Phaseoleae</taxon>
        <taxon>Sphenostylis</taxon>
    </lineage>
</organism>
<dbReference type="Proteomes" id="UP001189624">
    <property type="component" value="Chromosome 5"/>
</dbReference>
<dbReference type="AlphaFoldDB" id="A0AA86SZJ2"/>
<evidence type="ECO:0000313" key="2">
    <source>
        <dbReference type="Proteomes" id="UP001189624"/>
    </source>
</evidence>
<sequence length="86" mass="10196">MGLLALEVVDCYTKLDFRTGMVPHNGQWEKRMGEEVKGPFHNYQRRYLKTKVEMLNLQHQFHQRQADELLQLFSIFSLRVGTRDGN</sequence>
<reference evidence="1" key="1">
    <citation type="submission" date="2023-10" db="EMBL/GenBank/DDBJ databases">
        <authorList>
            <person name="Domelevo Entfellner J.-B."/>
        </authorList>
    </citation>
    <scope>NUCLEOTIDE SEQUENCE</scope>
</reference>
<keyword evidence="2" id="KW-1185">Reference proteome</keyword>
<evidence type="ECO:0000313" key="1">
    <source>
        <dbReference type="EMBL" id="CAJ1956661.1"/>
    </source>
</evidence>
<dbReference type="EMBL" id="OY731402">
    <property type="protein sequence ID" value="CAJ1956661.1"/>
    <property type="molecule type" value="Genomic_DNA"/>
</dbReference>
<gene>
    <name evidence="1" type="ORF">AYBTSS11_LOCUS16782</name>
</gene>
<proteinExistence type="predicted"/>
<protein>
    <submittedName>
        <fullName evidence="1">Uncharacterized protein</fullName>
    </submittedName>
</protein>
<name>A0AA86SZJ2_9FABA</name>
<dbReference type="Gramene" id="rna-AYBTSS11_LOCUS16782">
    <property type="protein sequence ID" value="CAJ1956661.1"/>
    <property type="gene ID" value="gene-AYBTSS11_LOCUS16782"/>
</dbReference>